<keyword evidence="5" id="KW-1185">Reference proteome</keyword>
<dbReference type="RefSeq" id="WP_020969744.1">
    <property type="nucleotide sequence ID" value="NZ_CP124545.1"/>
</dbReference>
<evidence type="ECO:0000313" key="3">
    <source>
        <dbReference type="EMBL" id="MBH5146428.1"/>
    </source>
</evidence>
<dbReference type="Proteomes" id="UP000627573">
    <property type="component" value="Unassembled WGS sequence"/>
</dbReference>
<dbReference type="GeneID" id="57486722"/>
<dbReference type="AlphaFoldDB" id="A0A8I1A1K6"/>
<name>A0A8I1A1K6_RHOER</name>
<evidence type="ECO:0000313" key="5">
    <source>
        <dbReference type="Proteomes" id="UP000627573"/>
    </source>
</evidence>
<keyword evidence="1" id="KW-0732">Signal</keyword>
<organism evidence="3 5">
    <name type="scientific">Rhodococcus erythropolis</name>
    <name type="common">Arthrobacter picolinophilus</name>
    <dbReference type="NCBI Taxonomy" id="1833"/>
    <lineage>
        <taxon>Bacteria</taxon>
        <taxon>Bacillati</taxon>
        <taxon>Actinomycetota</taxon>
        <taxon>Actinomycetes</taxon>
        <taxon>Mycobacteriales</taxon>
        <taxon>Nocardiaceae</taxon>
        <taxon>Rhodococcus</taxon>
        <taxon>Rhodococcus erythropolis group</taxon>
    </lineage>
</organism>
<evidence type="ECO:0000259" key="2">
    <source>
        <dbReference type="Pfam" id="PF24837"/>
    </source>
</evidence>
<dbReference type="Proteomes" id="UP001230933">
    <property type="component" value="Chromosome"/>
</dbReference>
<evidence type="ECO:0000256" key="1">
    <source>
        <dbReference type="SAM" id="SignalP"/>
    </source>
</evidence>
<dbReference type="EMBL" id="CP124545">
    <property type="protein sequence ID" value="WGV47148.2"/>
    <property type="molecule type" value="Genomic_DNA"/>
</dbReference>
<protein>
    <recommendedName>
        <fullName evidence="2">AMIN-like domain-containing protein</fullName>
    </recommendedName>
</protein>
<dbReference type="PROSITE" id="PS51257">
    <property type="entry name" value="PROKAR_LIPOPROTEIN"/>
    <property type="match status" value="1"/>
</dbReference>
<evidence type="ECO:0000313" key="4">
    <source>
        <dbReference type="EMBL" id="WGV47148.2"/>
    </source>
</evidence>
<proteinExistence type="predicted"/>
<reference evidence="3 5" key="1">
    <citation type="submission" date="2020-12" db="EMBL/GenBank/DDBJ databases">
        <title>Draft genome sequence of furan degrading bacterial strain FUR100.</title>
        <authorList>
            <person name="Woiski C."/>
        </authorList>
    </citation>
    <scope>NUCLEOTIDE SEQUENCE [LARGE SCALE GENOMIC DNA]</scope>
    <source>
        <strain evidence="3 5">FUR100</strain>
    </source>
</reference>
<dbReference type="EMBL" id="JAECSB010000089">
    <property type="protein sequence ID" value="MBH5146428.1"/>
    <property type="molecule type" value="Genomic_DNA"/>
</dbReference>
<feature type="domain" description="AMIN-like" evidence="2">
    <location>
        <begin position="90"/>
        <end position="205"/>
    </location>
</feature>
<reference evidence="4" key="2">
    <citation type="submission" date="2023-08" db="EMBL/GenBank/DDBJ databases">
        <title>Isolation and Characterization of Rhodococcus erythropolis MGMM8.</title>
        <authorList>
            <person name="Diabankana R.G.C."/>
            <person name="Afordoanyi D.M."/>
            <person name="Validov S.Z."/>
        </authorList>
    </citation>
    <scope>NUCLEOTIDE SEQUENCE</scope>
    <source>
        <strain evidence="4">MGMM8</strain>
    </source>
</reference>
<feature type="chain" id="PRO_5044691954" description="AMIN-like domain-containing protein" evidence="1">
    <location>
        <begin position="18"/>
        <end position="210"/>
    </location>
</feature>
<sequence length="210" mass="22136">MNGRRLIALLGAISVFALLTGCQTDDQSDTAGESNTAGESSTQTVLDAATQTGTLQVGTPPIDAPPTEISTLAPFPNNTEIPSPNPRVDVTEIEVTDHDGFTRITYRFDGNGSVFWKTEYVSEAIRAGDSTVVDVGSRSILQVDLMGVQSDSSLNSVSHEGENITRIDSAARNSAILQSFVGTVDIRPACTVSTSDSPSQLMIDIPTADS</sequence>
<gene>
    <name evidence="3" type="ORF">I3517_27870</name>
    <name evidence="4" type="ORF">QIE55_16355</name>
</gene>
<accession>A0A8I1A1K6</accession>
<feature type="signal peptide" evidence="1">
    <location>
        <begin position="1"/>
        <end position="17"/>
    </location>
</feature>
<dbReference type="InterPro" id="IPR056303">
    <property type="entry name" value="AMIN-like"/>
</dbReference>
<dbReference type="Pfam" id="PF24837">
    <property type="entry name" value="AMIN-like"/>
    <property type="match status" value="1"/>
</dbReference>